<comment type="caution">
    <text evidence="1">The sequence shown here is derived from an EMBL/GenBank/DDBJ whole genome shotgun (WGS) entry which is preliminary data.</text>
</comment>
<protein>
    <submittedName>
        <fullName evidence="1">Uncharacterized protein</fullName>
    </submittedName>
</protein>
<accession>A0A2H0V9D7</accession>
<dbReference type="EMBL" id="PFAL01000012">
    <property type="protein sequence ID" value="PIR95716.1"/>
    <property type="molecule type" value="Genomic_DNA"/>
</dbReference>
<evidence type="ECO:0000313" key="2">
    <source>
        <dbReference type="Proteomes" id="UP000229972"/>
    </source>
</evidence>
<organism evidence="1 2">
    <name type="scientific">Candidatus Falkowbacteria bacterium CG10_big_fil_rev_8_21_14_0_10_37_18</name>
    <dbReference type="NCBI Taxonomy" id="1974562"/>
    <lineage>
        <taxon>Bacteria</taxon>
        <taxon>Candidatus Falkowiibacteriota</taxon>
    </lineage>
</organism>
<name>A0A2H0V9D7_9BACT</name>
<sequence>MKLNIKIFIACDNAGGYMGVLELRSGTQDKKMNFSLSSINVNLHPKVGVEMIDIIFYVAEIMQQIIIKGPYSNILAGDDDQIRHICKVSWPFIYNSAATLRQNINAGLDILEMSQSIVMEVNKEMVENIFKQQKTLHDFALNSIAKLRLN</sequence>
<proteinExistence type="predicted"/>
<reference evidence="2" key="1">
    <citation type="submission" date="2017-09" db="EMBL/GenBank/DDBJ databases">
        <title>Depth-based differentiation of microbial function through sediment-hosted aquifers and enrichment of novel symbionts in the deep terrestrial subsurface.</title>
        <authorList>
            <person name="Probst A.J."/>
            <person name="Ladd B."/>
            <person name="Jarett J.K."/>
            <person name="Geller-Mcgrath D.E."/>
            <person name="Sieber C.M.K."/>
            <person name="Emerson J.B."/>
            <person name="Anantharaman K."/>
            <person name="Thomas B.C."/>
            <person name="Malmstrom R."/>
            <person name="Stieglmeier M."/>
            <person name="Klingl A."/>
            <person name="Woyke T."/>
            <person name="Ryan C.M."/>
            <person name="Banfield J.F."/>
        </authorList>
    </citation>
    <scope>NUCLEOTIDE SEQUENCE [LARGE SCALE GENOMIC DNA]</scope>
</reference>
<evidence type="ECO:0000313" key="1">
    <source>
        <dbReference type="EMBL" id="PIR95716.1"/>
    </source>
</evidence>
<dbReference type="AlphaFoldDB" id="A0A2H0V9D7"/>
<dbReference type="Proteomes" id="UP000229972">
    <property type="component" value="Unassembled WGS sequence"/>
</dbReference>
<gene>
    <name evidence="1" type="ORF">COT93_01145</name>
</gene>